<reference evidence="2 3" key="1">
    <citation type="submission" date="2016-10" db="EMBL/GenBank/DDBJ databases">
        <authorList>
            <person name="de Groot N.N."/>
        </authorList>
    </citation>
    <scope>NUCLEOTIDE SEQUENCE [LARGE SCALE GENOMIC DNA]</scope>
    <source>
        <strain evidence="2 3">ATCC 43154</strain>
    </source>
</reference>
<evidence type="ECO:0000256" key="1">
    <source>
        <dbReference type="SAM" id="MobiDB-lite"/>
    </source>
</evidence>
<name>A0A1I4UJG1_9BURK</name>
<dbReference type="AlphaFoldDB" id="A0A1I4UJG1"/>
<dbReference type="SMR" id="A0A1I4UJG1"/>
<dbReference type="STRING" id="758825.SAMN02982985_05682"/>
<accession>A0A1I4UJG1</accession>
<organism evidence="2 3">
    <name type="scientific">Rugamonas rubra</name>
    <dbReference type="NCBI Taxonomy" id="758825"/>
    <lineage>
        <taxon>Bacteria</taxon>
        <taxon>Pseudomonadati</taxon>
        <taxon>Pseudomonadota</taxon>
        <taxon>Betaproteobacteria</taxon>
        <taxon>Burkholderiales</taxon>
        <taxon>Oxalobacteraceae</taxon>
        <taxon>Telluria group</taxon>
        <taxon>Rugamonas</taxon>
    </lineage>
</organism>
<evidence type="ECO:0000313" key="3">
    <source>
        <dbReference type="Proteomes" id="UP000199470"/>
    </source>
</evidence>
<gene>
    <name evidence="2" type="ORF">SAMN02982985_05682</name>
</gene>
<protein>
    <submittedName>
        <fullName evidence="2">Uncharacterized protein</fullName>
    </submittedName>
</protein>
<evidence type="ECO:0000313" key="2">
    <source>
        <dbReference type="EMBL" id="SFM89035.1"/>
    </source>
</evidence>
<feature type="region of interest" description="Disordered" evidence="1">
    <location>
        <begin position="1"/>
        <end position="22"/>
    </location>
</feature>
<keyword evidence="3" id="KW-1185">Reference proteome</keyword>
<proteinExistence type="predicted"/>
<sequence>MTNSRKPTTLDPIQPAGQRPNRDQLAVLDWLVGDLRAFAAHHAPAPDLLGPDEITAADTAAADAIRDYADRLAARIAKTRHEQRQETKP</sequence>
<dbReference type="RefSeq" id="WP_093357091.1">
    <property type="nucleotide sequence ID" value="NZ_FOTW01000043.1"/>
</dbReference>
<dbReference type="EMBL" id="FOTW01000043">
    <property type="protein sequence ID" value="SFM89035.1"/>
    <property type="molecule type" value="Genomic_DNA"/>
</dbReference>
<dbReference type="Proteomes" id="UP000199470">
    <property type="component" value="Unassembled WGS sequence"/>
</dbReference>